<dbReference type="Proteomes" id="UP000671960">
    <property type="component" value="Chromosome"/>
</dbReference>
<gene>
    <name evidence="3" type="ORF">HC231_08045</name>
</gene>
<organism evidence="3 4">
    <name type="scientific">Brenneria izadpanahii</name>
    <dbReference type="NCBI Taxonomy" id="2722756"/>
    <lineage>
        <taxon>Bacteria</taxon>
        <taxon>Pseudomonadati</taxon>
        <taxon>Pseudomonadota</taxon>
        <taxon>Gammaproteobacteria</taxon>
        <taxon>Enterobacterales</taxon>
        <taxon>Pectobacteriaceae</taxon>
        <taxon>Brenneria</taxon>
    </lineage>
</organism>
<name>A0ABX7UYK7_9GAMM</name>
<dbReference type="Pfam" id="PF03527">
    <property type="entry name" value="RHS"/>
    <property type="match status" value="1"/>
</dbReference>
<feature type="domain" description="RHS protein conserved region" evidence="2">
    <location>
        <begin position="55"/>
        <end position="91"/>
    </location>
</feature>
<dbReference type="InterPro" id="IPR050708">
    <property type="entry name" value="T6SS_VgrG/RHS"/>
</dbReference>
<reference evidence="3 4" key="1">
    <citation type="submission" date="2020-03" db="EMBL/GenBank/DDBJ databases">
        <authorList>
            <person name="Bakhshi Ganjeh M."/>
        </authorList>
    </citation>
    <scope>NUCLEOTIDE SEQUENCE [LARGE SCALE GENOMIC DNA]</scope>
    <source>
        <strain evidence="4">Iran 50</strain>
    </source>
</reference>
<dbReference type="PRINTS" id="PR00394">
    <property type="entry name" value="RHSPROTEIN"/>
</dbReference>
<keyword evidence="4" id="KW-1185">Reference proteome</keyword>
<sequence>MNGEPQGKTVTTRFIWEGFRLLQEIRDGLPLTYVYADPDSYEPLARIDGVAAPEIFWFHCQPNGTPERLTDAEGRLRWEGRNGAWGKLLHESPQPDPVAAQNLRMQGQYLDRETGLHYNLFRYYDPDCGRFTQPDPIGLLGGLNQYAYAPNPLTWIDPLGLAKCGTGEYKDVGGHHIHAKAGFKSNPKYDPKKGFSISQDYMDKMGLDHQAMTSYQRQAFKELYNSGRPNTLAEHTKIAVNALESGGATTQQARSLVAESLWNLRSQGAIAPSNIPWYK</sequence>
<dbReference type="Gene3D" id="2.180.10.10">
    <property type="entry name" value="RHS repeat-associated core"/>
    <property type="match status" value="1"/>
</dbReference>
<comment type="similarity">
    <text evidence="1">Belongs to the RHS family.</text>
</comment>
<evidence type="ECO:0000259" key="2">
    <source>
        <dbReference type="Pfam" id="PF03527"/>
    </source>
</evidence>
<dbReference type="EMBL" id="CP050854">
    <property type="protein sequence ID" value="QTF10719.1"/>
    <property type="molecule type" value="Genomic_DNA"/>
</dbReference>
<evidence type="ECO:0000256" key="1">
    <source>
        <dbReference type="ARBA" id="ARBA00009455"/>
    </source>
</evidence>
<evidence type="ECO:0000313" key="3">
    <source>
        <dbReference type="EMBL" id="QTF10719.1"/>
    </source>
</evidence>
<dbReference type="NCBIfam" id="TIGR03696">
    <property type="entry name" value="Rhs_assc_core"/>
    <property type="match status" value="1"/>
</dbReference>
<evidence type="ECO:0000313" key="4">
    <source>
        <dbReference type="Proteomes" id="UP000671960"/>
    </source>
</evidence>
<dbReference type="InterPro" id="IPR001826">
    <property type="entry name" value="RHS"/>
</dbReference>
<accession>A0ABX7UYK7</accession>
<dbReference type="InterPro" id="IPR022385">
    <property type="entry name" value="Rhs_assc_core"/>
</dbReference>
<proteinExistence type="inferred from homology"/>
<dbReference type="PANTHER" id="PTHR32305">
    <property type="match status" value="1"/>
</dbReference>
<protein>
    <recommendedName>
        <fullName evidence="2">RHS protein conserved region domain-containing protein</fullName>
    </recommendedName>
</protein>
<dbReference type="PANTHER" id="PTHR32305:SF15">
    <property type="entry name" value="PROTEIN RHSA-RELATED"/>
    <property type="match status" value="1"/>
</dbReference>